<dbReference type="EMBL" id="JAOPHQ010004581">
    <property type="protein sequence ID" value="KAK0138709.1"/>
    <property type="molecule type" value="Genomic_DNA"/>
</dbReference>
<comment type="caution">
    <text evidence="1">The sequence shown here is derived from an EMBL/GenBank/DDBJ whole genome shotgun (WGS) entry which is preliminary data.</text>
</comment>
<keyword evidence="2" id="KW-1185">Reference proteome</keyword>
<evidence type="ECO:0008006" key="3">
    <source>
        <dbReference type="Google" id="ProtNLM"/>
    </source>
</evidence>
<accession>A0AA47MEQ5</accession>
<organism evidence="1 2">
    <name type="scientific">Merluccius polli</name>
    <name type="common">Benguela hake</name>
    <name type="synonym">Merluccius cadenati</name>
    <dbReference type="NCBI Taxonomy" id="89951"/>
    <lineage>
        <taxon>Eukaryota</taxon>
        <taxon>Metazoa</taxon>
        <taxon>Chordata</taxon>
        <taxon>Craniata</taxon>
        <taxon>Vertebrata</taxon>
        <taxon>Euteleostomi</taxon>
        <taxon>Actinopterygii</taxon>
        <taxon>Neopterygii</taxon>
        <taxon>Teleostei</taxon>
        <taxon>Neoteleostei</taxon>
        <taxon>Acanthomorphata</taxon>
        <taxon>Zeiogadaria</taxon>
        <taxon>Gadariae</taxon>
        <taxon>Gadiformes</taxon>
        <taxon>Gadoidei</taxon>
        <taxon>Merlucciidae</taxon>
        <taxon>Merluccius</taxon>
    </lineage>
</organism>
<dbReference type="Proteomes" id="UP001174136">
    <property type="component" value="Unassembled WGS sequence"/>
</dbReference>
<dbReference type="AlphaFoldDB" id="A0AA47MEQ5"/>
<proteinExistence type="predicted"/>
<reference evidence="1" key="1">
    <citation type="journal article" date="2023" name="Front. Mar. Sci.">
        <title>A new Merluccius polli reference genome to investigate the effects of global change in West African waters.</title>
        <authorList>
            <person name="Mateo J.L."/>
            <person name="Blanco-Fernandez C."/>
            <person name="Garcia-Vazquez E."/>
            <person name="Machado-Schiaffino G."/>
        </authorList>
    </citation>
    <scope>NUCLEOTIDE SEQUENCE</scope>
    <source>
        <strain evidence="1">C29</strain>
        <tissue evidence="1">Fin</tissue>
    </source>
</reference>
<gene>
    <name evidence="1" type="ORF">N1851_024755</name>
</gene>
<evidence type="ECO:0000313" key="1">
    <source>
        <dbReference type="EMBL" id="KAK0138709.1"/>
    </source>
</evidence>
<dbReference type="InterPro" id="IPR013083">
    <property type="entry name" value="Znf_RING/FYVE/PHD"/>
</dbReference>
<sequence length="290" mass="32437">MFFPPPFYATPQVAAESIYLIDERNGAIFPQDNGDFTVYLGARGHYEPCPLFLRLTLNKLHLCRRSKTASTTGLWTFWEDFSEVVGNRLVSSKTFVIRFLEAEDSVEGITGKVREALASEEDEIILTDSQGNAILDLDGTRTSQYWRQNSRKVFALTEETLEEFQRGRRAKNSRRAEDSASAVLVDKVDDLKAAAEGLQTVAEAIRHLTNLARPALQPAKEAMKCLVCKAIISDPFFATCCGSMVGCKICVERWCVNSDMCLKCRALDFSNNLHALRGLSPALAYFKDIE</sequence>
<dbReference type="Gene3D" id="3.30.40.10">
    <property type="entry name" value="Zinc/RING finger domain, C3HC4 (zinc finger)"/>
    <property type="match status" value="1"/>
</dbReference>
<name>A0AA47MEQ5_MERPO</name>
<evidence type="ECO:0000313" key="2">
    <source>
        <dbReference type="Proteomes" id="UP001174136"/>
    </source>
</evidence>
<protein>
    <recommendedName>
        <fullName evidence="3">RING-type domain-containing protein</fullName>
    </recommendedName>
</protein>